<comment type="function">
    <text evidence="5">Structural component of flagellum, the bacterial motility apparatus. Part of the rod structure of flagellar basal body.</text>
</comment>
<evidence type="ECO:0000256" key="1">
    <source>
        <dbReference type="ARBA" id="ARBA00004117"/>
    </source>
</evidence>
<evidence type="ECO:0000256" key="2">
    <source>
        <dbReference type="ARBA" id="ARBA00009677"/>
    </source>
</evidence>
<dbReference type="InterPro" id="IPR001444">
    <property type="entry name" value="Flag_bb_rod_N"/>
</dbReference>
<dbReference type="RefSeq" id="WP_312861517.1">
    <property type="nucleotide sequence ID" value="NZ_VWNA01000001.1"/>
</dbReference>
<dbReference type="AlphaFoldDB" id="A0A6A7Y213"/>
<dbReference type="GO" id="GO:0071973">
    <property type="term" value="P:bacterial-type flagellum-dependent cell motility"/>
    <property type="evidence" value="ECO:0007669"/>
    <property type="project" value="InterPro"/>
</dbReference>
<keyword evidence="7" id="KW-0966">Cell projection</keyword>
<dbReference type="GO" id="GO:0030694">
    <property type="term" value="C:bacterial-type flagellum basal body, rod"/>
    <property type="evidence" value="ECO:0007669"/>
    <property type="project" value="InterPro"/>
</dbReference>
<evidence type="ECO:0000256" key="5">
    <source>
        <dbReference type="ARBA" id="ARBA00024934"/>
    </source>
</evidence>
<keyword evidence="4" id="KW-0975">Bacterial flagellum</keyword>
<dbReference type="NCBIfam" id="TIGR01396">
    <property type="entry name" value="FlgB"/>
    <property type="match status" value="1"/>
</dbReference>
<name>A0A6A7Y213_9HYPH</name>
<feature type="domain" description="Flagellar basal body rod protein N-terminal" evidence="6">
    <location>
        <begin position="18"/>
        <end position="36"/>
    </location>
</feature>
<dbReference type="EMBL" id="VWNA01000001">
    <property type="protein sequence ID" value="MQT12755.1"/>
    <property type="molecule type" value="Genomic_DNA"/>
</dbReference>
<protein>
    <recommendedName>
        <fullName evidence="3">Flagellar basal body rod protein FlgB</fullName>
    </recommendedName>
</protein>
<sequence length="128" mass="13964">MERLYLLDLAARNADWASVRQTTIASNIANANTPGYLAREVEPFSEVLDQTRLAMAKTSSSHLDPSDAALRVDSVKQADDWSVSVSGNSVSLDQELIKAGEVNRAFSLDTSIMRSFQRMLLASVRSGS</sequence>
<keyword evidence="8" id="KW-1185">Reference proteome</keyword>
<dbReference type="Proteomes" id="UP000332515">
    <property type="component" value="Unassembled WGS sequence"/>
</dbReference>
<keyword evidence="7" id="KW-0969">Cilium</keyword>
<evidence type="ECO:0000259" key="6">
    <source>
        <dbReference type="Pfam" id="PF00460"/>
    </source>
</evidence>
<comment type="caution">
    <text evidence="7">The sequence shown here is derived from an EMBL/GenBank/DDBJ whole genome shotgun (WGS) entry which is preliminary data.</text>
</comment>
<accession>A0A6A7Y213</accession>
<evidence type="ECO:0000313" key="7">
    <source>
        <dbReference type="EMBL" id="MQT12755.1"/>
    </source>
</evidence>
<proteinExistence type="inferred from homology"/>
<dbReference type="Pfam" id="PF00460">
    <property type="entry name" value="Flg_bb_rod"/>
    <property type="match status" value="1"/>
</dbReference>
<keyword evidence="7" id="KW-0282">Flagellum</keyword>
<dbReference type="InterPro" id="IPR006300">
    <property type="entry name" value="FlgB"/>
</dbReference>
<dbReference type="NCBIfam" id="NF004653">
    <property type="entry name" value="PRK06003.1"/>
    <property type="match status" value="1"/>
</dbReference>
<evidence type="ECO:0000313" key="8">
    <source>
        <dbReference type="Proteomes" id="UP000332515"/>
    </source>
</evidence>
<gene>
    <name evidence="7" type="primary">flgB</name>
    <name evidence="7" type="ORF">F0357_08845</name>
</gene>
<organism evidence="7 8">
    <name type="scientific">Segnochrobactrum spirostomi</name>
    <dbReference type="NCBI Taxonomy" id="2608987"/>
    <lineage>
        <taxon>Bacteria</taxon>
        <taxon>Pseudomonadati</taxon>
        <taxon>Pseudomonadota</taxon>
        <taxon>Alphaproteobacteria</taxon>
        <taxon>Hyphomicrobiales</taxon>
        <taxon>Segnochrobactraceae</taxon>
        <taxon>Segnochrobactrum</taxon>
    </lineage>
</organism>
<evidence type="ECO:0000256" key="3">
    <source>
        <dbReference type="ARBA" id="ARBA00014376"/>
    </source>
</evidence>
<reference evidence="7 8" key="1">
    <citation type="submission" date="2019-09" db="EMBL/GenBank/DDBJ databases">
        <title>Segnochrobactrum spirostomi gen. nov., sp. nov., isolated from the ciliate Spirostomum cf. yagiui and description of a novel family, Segnochrobactraceae fam. nov. within the order Rhizobiales of the class Alphaproteobacteria.</title>
        <authorList>
            <person name="Akter S."/>
            <person name="Shazib S.U.A."/>
            <person name="Shin M.K."/>
        </authorList>
    </citation>
    <scope>NUCLEOTIDE SEQUENCE [LARGE SCALE GENOMIC DNA]</scope>
    <source>
        <strain evidence="7 8">Sp-1</strain>
    </source>
</reference>
<evidence type="ECO:0000256" key="4">
    <source>
        <dbReference type="ARBA" id="ARBA00023143"/>
    </source>
</evidence>
<comment type="subcellular location">
    <subcellularLocation>
        <location evidence="1">Bacterial flagellum basal body</location>
    </subcellularLocation>
</comment>
<comment type="similarity">
    <text evidence="2">Belongs to the flagella basal body rod proteins family.</text>
</comment>